<keyword evidence="4 6" id="KW-0804">Transcription</keyword>
<feature type="region of interest" description="Disordered" evidence="7">
    <location>
        <begin position="23"/>
        <end position="105"/>
    </location>
</feature>
<evidence type="ECO:0000256" key="4">
    <source>
        <dbReference type="ARBA" id="ARBA00023163"/>
    </source>
</evidence>
<feature type="compositionally biased region" description="Gly residues" evidence="7">
    <location>
        <begin position="256"/>
        <end position="266"/>
    </location>
</feature>
<accession>A0A7R9TXI3</accession>
<dbReference type="GO" id="GO:0003712">
    <property type="term" value="F:transcription coregulator activity"/>
    <property type="evidence" value="ECO:0007669"/>
    <property type="project" value="InterPro"/>
</dbReference>
<dbReference type="SUPFAM" id="SSF140718">
    <property type="entry name" value="Mediator hinge subcomplex-like"/>
    <property type="match status" value="1"/>
</dbReference>
<feature type="compositionally biased region" description="Gly residues" evidence="7">
    <location>
        <begin position="41"/>
        <end position="62"/>
    </location>
</feature>
<comment type="subunit">
    <text evidence="6">Component of the Mediator complex.</text>
</comment>
<evidence type="ECO:0000256" key="7">
    <source>
        <dbReference type="SAM" id="MobiDB-lite"/>
    </source>
</evidence>
<dbReference type="GO" id="GO:0070847">
    <property type="term" value="C:core mediator complex"/>
    <property type="evidence" value="ECO:0007669"/>
    <property type="project" value="TreeGrafter"/>
</dbReference>
<dbReference type="AlphaFoldDB" id="A0A7R9TXI3"/>
<dbReference type="PANTHER" id="PTHR21428:SF11">
    <property type="entry name" value="MEDIATOR OF RNA POLYMERASE II TRANSCRIPTION SUBUNIT 7"/>
    <property type="match status" value="1"/>
</dbReference>
<keyword evidence="6" id="KW-0010">Activator</keyword>
<dbReference type="PANTHER" id="PTHR21428">
    <property type="entry name" value="MEDIATOR OF RNA POLYMERASE II TRANSCRIPTION SUBUNIT 7"/>
    <property type="match status" value="1"/>
</dbReference>
<organism evidence="8">
    <name type="scientific">Prasinoderma coloniale</name>
    <dbReference type="NCBI Taxonomy" id="156133"/>
    <lineage>
        <taxon>Eukaryota</taxon>
        <taxon>Viridiplantae</taxon>
        <taxon>Prasinodermophyta</taxon>
        <taxon>Prasinodermophyceae</taxon>
        <taxon>Prasinodermales</taxon>
        <taxon>Prasinodermaceae</taxon>
        <taxon>Prasinoderma</taxon>
    </lineage>
</organism>
<evidence type="ECO:0000256" key="1">
    <source>
        <dbReference type="ARBA" id="ARBA00004123"/>
    </source>
</evidence>
<dbReference type="GO" id="GO:0006357">
    <property type="term" value="P:regulation of transcription by RNA polymerase II"/>
    <property type="evidence" value="ECO:0007669"/>
    <property type="project" value="InterPro"/>
</dbReference>
<dbReference type="Gene3D" id="6.10.140.200">
    <property type="match status" value="1"/>
</dbReference>
<dbReference type="EMBL" id="HBDZ01013693">
    <property type="protein sequence ID" value="CAD8248082.1"/>
    <property type="molecule type" value="Transcribed_RNA"/>
</dbReference>
<evidence type="ECO:0000313" key="8">
    <source>
        <dbReference type="EMBL" id="CAD8248082.1"/>
    </source>
</evidence>
<dbReference type="InterPro" id="IPR044888">
    <property type="entry name" value="Mediatior_Med7_sf"/>
</dbReference>
<protein>
    <recommendedName>
        <fullName evidence="6">Mediator of RNA polymerase II transcription subunit 7</fullName>
    </recommendedName>
</protein>
<evidence type="ECO:0000256" key="2">
    <source>
        <dbReference type="ARBA" id="ARBA00009994"/>
    </source>
</evidence>
<proteinExistence type="inferred from homology"/>
<sequence>MSGAAGSVVDTAPLELDAAVGGEAIAQAEAERAEAPPMGADEGGGGAGGEAGDGGGGGGDGGLASQYPPPPPYYELYADASVGPPPPPPPAVADGDAGATGGGRDVVAGSDGGAYEAFGARFALRPKAPSLAEGGVPVLYDATAATAGGAAAKRELQALHRSLVFNYVELVRALADEPTQAAERVEGVGHVARNLHHLINALRPVQAKATLLYILRSQIADKKKALEDVRARAAEMDAFLAEEGERGKELGPAEGSRGGEGAGPGGAHQMDEAG</sequence>
<name>A0A7R9TXI3_9VIRI</name>
<keyword evidence="5 6" id="KW-0539">Nucleus</keyword>
<dbReference type="Pfam" id="PF05983">
    <property type="entry name" value="Med7"/>
    <property type="match status" value="1"/>
</dbReference>
<feature type="region of interest" description="Disordered" evidence="7">
    <location>
        <begin position="241"/>
        <end position="274"/>
    </location>
</feature>
<gene>
    <name evidence="8" type="ORF">PCOL08062_LOCUS10471</name>
</gene>
<comment type="similarity">
    <text evidence="2 6">Belongs to the Mediator complex subunit 7 family.</text>
</comment>
<dbReference type="InterPro" id="IPR037212">
    <property type="entry name" value="Med7/Med21-like"/>
</dbReference>
<reference evidence="8" key="1">
    <citation type="submission" date="2021-01" db="EMBL/GenBank/DDBJ databases">
        <authorList>
            <person name="Corre E."/>
            <person name="Pelletier E."/>
            <person name="Niang G."/>
            <person name="Scheremetjew M."/>
            <person name="Finn R."/>
            <person name="Kale V."/>
            <person name="Holt S."/>
            <person name="Cochrane G."/>
            <person name="Meng A."/>
            <person name="Brown T."/>
            <person name="Cohen L."/>
        </authorList>
    </citation>
    <scope>NUCLEOTIDE SEQUENCE</scope>
    <source>
        <strain evidence="8">CCMP1413</strain>
    </source>
</reference>
<evidence type="ECO:0000256" key="5">
    <source>
        <dbReference type="ARBA" id="ARBA00023242"/>
    </source>
</evidence>
<dbReference type="InterPro" id="IPR009244">
    <property type="entry name" value="Mediatior_Med7"/>
</dbReference>
<dbReference type="GO" id="GO:0016592">
    <property type="term" value="C:mediator complex"/>
    <property type="evidence" value="ECO:0007669"/>
    <property type="project" value="InterPro"/>
</dbReference>
<comment type="subcellular location">
    <subcellularLocation>
        <location evidence="1 6">Nucleus</location>
    </subcellularLocation>
</comment>
<keyword evidence="3 6" id="KW-0805">Transcription regulation</keyword>
<evidence type="ECO:0000256" key="6">
    <source>
        <dbReference type="RuleBase" id="RU364060"/>
    </source>
</evidence>
<comment type="function">
    <text evidence="6">Component of the Mediator complex, a coactivator involved in the regulated transcription of nearly all RNA polymerase II-dependent genes. Mediator functions as a bridge to convey information from gene-specific regulatory proteins to the basal RNA polymerase II transcription machinery.</text>
</comment>
<evidence type="ECO:0000256" key="3">
    <source>
        <dbReference type="ARBA" id="ARBA00023015"/>
    </source>
</evidence>